<gene>
    <name evidence="2" type="ORF">CTHT_0020590</name>
</gene>
<proteinExistence type="predicted"/>
<sequence length="223" mass="24099">MNHWLPQSGRVTKVYPAKSSVCIEVSKSSLRETLARKAKEAWYTIEPETITDAYLVKNVPEYILAYDGSRRPTDPAIADEVISVTKQKEVSAHAVKDSPGIYLVILRHKVSPSSPPPFPGYSTQTSNPAQEEGAHLHDQRKAVRKAGNAAYRAAKKVASDRQNDSSHSPPNPSPNSSPTPEPTRPEAEDTVISDALPVHPAAPQASAPQVDTALPDSRPTAPT</sequence>
<accession>G0S3D2</accession>
<feature type="compositionally biased region" description="Basic and acidic residues" evidence="1">
    <location>
        <begin position="132"/>
        <end position="141"/>
    </location>
</feature>
<dbReference type="KEGG" id="cthr:CTHT_0020590"/>
<name>G0S3D2_CHATD</name>
<dbReference type="AlphaFoldDB" id="G0S3D2"/>
<keyword evidence="3" id="KW-1185">Reference proteome</keyword>
<evidence type="ECO:0000256" key="1">
    <source>
        <dbReference type="SAM" id="MobiDB-lite"/>
    </source>
</evidence>
<feature type="compositionally biased region" description="Pro residues" evidence="1">
    <location>
        <begin position="169"/>
        <end position="182"/>
    </location>
</feature>
<evidence type="ECO:0000313" key="2">
    <source>
        <dbReference type="EMBL" id="EGS22515.1"/>
    </source>
</evidence>
<organism evidence="3">
    <name type="scientific">Chaetomium thermophilum (strain DSM 1495 / CBS 144.50 / IMI 039719)</name>
    <name type="common">Thermochaetoides thermophila</name>
    <dbReference type="NCBI Taxonomy" id="759272"/>
    <lineage>
        <taxon>Eukaryota</taxon>
        <taxon>Fungi</taxon>
        <taxon>Dikarya</taxon>
        <taxon>Ascomycota</taxon>
        <taxon>Pezizomycotina</taxon>
        <taxon>Sordariomycetes</taxon>
        <taxon>Sordariomycetidae</taxon>
        <taxon>Sordariales</taxon>
        <taxon>Chaetomiaceae</taxon>
        <taxon>Thermochaetoides</taxon>
    </lineage>
</organism>
<dbReference type="GeneID" id="18256097"/>
<evidence type="ECO:0000313" key="3">
    <source>
        <dbReference type="Proteomes" id="UP000008066"/>
    </source>
</evidence>
<dbReference type="RefSeq" id="XP_006692534.1">
    <property type="nucleotide sequence ID" value="XM_006692471.1"/>
</dbReference>
<reference evidence="2 3" key="1">
    <citation type="journal article" date="2011" name="Cell">
        <title>Insight into structure and assembly of the nuclear pore complex by utilizing the genome of a eukaryotic thermophile.</title>
        <authorList>
            <person name="Amlacher S."/>
            <person name="Sarges P."/>
            <person name="Flemming D."/>
            <person name="van Noort V."/>
            <person name="Kunze R."/>
            <person name="Devos D.P."/>
            <person name="Arumugam M."/>
            <person name="Bork P."/>
            <person name="Hurt E."/>
        </authorList>
    </citation>
    <scope>NUCLEOTIDE SEQUENCE [LARGE SCALE GENOMIC DNA]</scope>
    <source>
        <strain evidence="3">DSM 1495 / CBS 144.50 / IMI 039719</strain>
    </source>
</reference>
<dbReference type="HOGENOM" id="CLU_1239995_0_0_1"/>
<protein>
    <submittedName>
        <fullName evidence="2">Uncharacterized protein</fullName>
    </submittedName>
</protein>
<dbReference type="EMBL" id="GL988040">
    <property type="protein sequence ID" value="EGS22515.1"/>
    <property type="molecule type" value="Genomic_DNA"/>
</dbReference>
<dbReference type="Proteomes" id="UP000008066">
    <property type="component" value="Unassembled WGS sequence"/>
</dbReference>
<feature type="region of interest" description="Disordered" evidence="1">
    <location>
        <begin position="114"/>
        <end position="223"/>
    </location>
</feature>